<organism evidence="6">
    <name type="scientific">Alsobacter sp. KACC 23698</name>
    <dbReference type="NCBI Taxonomy" id="3149229"/>
    <lineage>
        <taxon>Bacteria</taxon>
        <taxon>Pseudomonadati</taxon>
        <taxon>Pseudomonadota</taxon>
        <taxon>Alphaproteobacteria</taxon>
        <taxon>Hyphomicrobiales</taxon>
        <taxon>Alsobacteraceae</taxon>
        <taxon>Alsobacter</taxon>
    </lineage>
</organism>
<dbReference type="GO" id="GO:0003989">
    <property type="term" value="F:acetyl-CoA carboxylase activity"/>
    <property type="evidence" value="ECO:0007669"/>
    <property type="project" value="InterPro"/>
</dbReference>
<keyword evidence="4" id="KW-0443">Lipid metabolism</keyword>
<keyword evidence="4" id="KW-0276">Fatty acid metabolism</keyword>
<gene>
    <name evidence="6" type="ORF">ABEG18_20830</name>
</gene>
<evidence type="ECO:0000256" key="3">
    <source>
        <dbReference type="ARBA" id="ARBA00023267"/>
    </source>
</evidence>
<dbReference type="RefSeq" id="WP_406854974.1">
    <property type="nucleotide sequence ID" value="NZ_CP157484.1"/>
</dbReference>
<dbReference type="AlphaFoldDB" id="A0AAU7JD73"/>
<dbReference type="CDD" id="cd06850">
    <property type="entry name" value="biotinyl_domain"/>
    <property type="match status" value="1"/>
</dbReference>
<comment type="function">
    <text evidence="1 4">This protein is a component of the acetyl coenzyme A carboxylase complex; first, biotin carboxylase catalyzes the carboxylation of the carrier protein and then the transcarboxylase transfers the carboxyl group to form malonyl-CoA.</text>
</comment>
<dbReference type="InterPro" id="IPR011053">
    <property type="entry name" value="Single_hybrid_motif"/>
</dbReference>
<dbReference type="GO" id="GO:0009317">
    <property type="term" value="C:acetyl-CoA carboxylase complex"/>
    <property type="evidence" value="ECO:0007669"/>
    <property type="project" value="InterPro"/>
</dbReference>
<accession>A0AAU7JD73</accession>
<evidence type="ECO:0000313" key="6">
    <source>
        <dbReference type="EMBL" id="XBO38136.1"/>
    </source>
</evidence>
<evidence type="ECO:0000256" key="2">
    <source>
        <dbReference type="ARBA" id="ARBA00017562"/>
    </source>
</evidence>
<evidence type="ECO:0000256" key="4">
    <source>
        <dbReference type="RuleBase" id="RU364072"/>
    </source>
</evidence>
<keyword evidence="4" id="KW-0275">Fatty acid biosynthesis</keyword>
<evidence type="ECO:0000259" key="5">
    <source>
        <dbReference type="PROSITE" id="PS50968"/>
    </source>
</evidence>
<proteinExistence type="predicted"/>
<feature type="domain" description="Lipoyl-binding" evidence="5">
    <location>
        <begin position="67"/>
        <end position="143"/>
    </location>
</feature>
<keyword evidence="4" id="KW-0444">Lipid biosynthesis</keyword>
<dbReference type="SUPFAM" id="SSF51230">
    <property type="entry name" value="Single hybrid motif"/>
    <property type="match status" value="1"/>
</dbReference>
<dbReference type="GO" id="GO:0006633">
    <property type="term" value="P:fatty acid biosynthetic process"/>
    <property type="evidence" value="ECO:0007669"/>
    <property type="project" value="UniProtKB-KW"/>
</dbReference>
<dbReference type="PROSITE" id="PS50968">
    <property type="entry name" value="BIOTINYL_LIPOYL"/>
    <property type="match status" value="1"/>
</dbReference>
<dbReference type="Pfam" id="PF00364">
    <property type="entry name" value="Biotin_lipoyl"/>
    <property type="match status" value="1"/>
</dbReference>
<comment type="pathway">
    <text evidence="4">Lipid metabolism; fatty acid biosynthesis.</text>
</comment>
<keyword evidence="3 4" id="KW-0092">Biotin</keyword>
<sequence>MNAQDIKTLIDAMASSDLAELRAVRDGWSLELVRRQGAAAAPAAVAPLHQPTLRSKPPAAAASVAPDGVVAAPLGGVAYLYAAPGAPALAPVGAAVEAGATVCIIEAMKVFVEVRAERAGVVEAVLVQSGQEVDAGHPLLRIG</sequence>
<dbReference type="Gene3D" id="2.40.50.100">
    <property type="match status" value="1"/>
</dbReference>
<dbReference type="PANTHER" id="PTHR45266">
    <property type="entry name" value="OXALOACETATE DECARBOXYLASE ALPHA CHAIN"/>
    <property type="match status" value="1"/>
</dbReference>
<evidence type="ECO:0000256" key="1">
    <source>
        <dbReference type="ARBA" id="ARBA00003761"/>
    </source>
</evidence>
<reference evidence="6" key="1">
    <citation type="submission" date="2024-05" db="EMBL/GenBank/DDBJ databases">
        <authorList>
            <person name="Kim S."/>
            <person name="Heo J."/>
            <person name="Choi H."/>
            <person name="Choi Y."/>
            <person name="Kwon S.-W."/>
            <person name="Kim Y."/>
        </authorList>
    </citation>
    <scope>NUCLEOTIDE SEQUENCE</scope>
    <source>
        <strain evidence="6">KACC 23698</strain>
    </source>
</reference>
<dbReference type="EMBL" id="CP157484">
    <property type="protein sequence ID" value="XBO38136.1"/>
    <property type="molecule type" value="Genomic_DNA"/>
</dbReference>
<dbReference type="PANTHER" id="PTHR45266:SF3">
    <property type="entry name" value="OXALOACETATE DECARBOXYLASE ALPHA CHAIN"/>
    <property type="match status" value="1"/>
</dbReference>
<protein>
    <recommendedName>
        <fullName evidence="2 4">Biotin carboxyl carrier protein of acetyl-CoA carboxylase</fullName>
    </recommendedName>
</protein>
<dbReference type="PRINTS" id="PR01071">
    <property type="entry name" value="ACOABIOTINCC"/>
</dbReference>
<name>A0AAU7JD73_9HYPH</name>
<dbReference type="InterPro" id="IPR000089">
    <property type="entry name" value="Biotin_lipoyl"/>
</dbReference>
<dbReference type="InterPro" id="IPR001249">
    <property type="entry name" value="AcCoA_biotinCC"/>
</dbReference>
<dbReference type="InterPro" id="IPR050709">
    <property type="entry name" value="Biotin_Carboxyl_Carrier/Decarb"/>
</dbReference>